<name>A0A0D2HHU1_9EURO</name>
<dbReference type="VEuPathDB" id="FungiDB:Z518_01339"/>
<proteinExistence type="predicted"/>
<feature type="compositionally biased region" description="Basic and acidic residues" evidence="1">
    <location>
        <begin position="77"/>
        <end position="94"/>
    </location>
</feature>
<gene>
    <name evidence="2" type="ORF">Z518_01339</name>
</gene>
<feature type="region of interest" description="Disordered" evidence="1">
    <location>
        <begin position="77"/>
        <end position="108"/>
    </location>
</feature>
<dbReference type="GeneID" id="25289410"/>
<dbReference type="Proteomes" id="UP000053617">
    <property type="component" value="Unassembled WGS sequence"/>
</dbReference>
<evidence type="ECO:0000256" key="1">
    <source>
        <dbReference type="SAM" id="MobiDB-lite"/>
    </source>
</evidence>
<organism evidence="2 3">
    <name type="scientific">Rhinocladiella mackenziei CBS 650.93</name>
    <dbReference type="NCBI Taxonomy" id="1442369"/>
    <lineage>
        <taxon>Eukaryota</taxon>
        <taxon>Fungi</taxon>
        <taxon>Dikarya</taxon>
        <taxon>Ascomycota</taxon>
        <taxon>Pezizomycotina</taxon>
        <taxon>Eurotiomycetes</taxon>
        <taxon>Chaetothyriomycetidae</taxon>
        <taxon>Chaetothyriales</taxon>
        <taxon>Herpotrichiellaceae</taxon>
        <taxon>Rhinocladiella</taxon>
    </lineage>
</organism>
<dbReference type="OrthoDB" id="4161193at2759"/>
<accession>A0A0D2HHU1</accession>
<dbReference type="EMBL" id="KN847475">
    <property type="protein sequence ID" value="KIX10258.1"/>
    <property type="molecule type" value="Genomic_DNA"/>
</dbReference>
<protein>
    <submittedName>
        <fullName evidence="2">Rhinocladiella mackenziei CBS 650.93 unplaced genomic scaffold supercont1.1, whole genome shotgun sequence</fullName>
    </submittedName>
</protein>
<evidence type="ECO:0000313" key="3">
    <source>
        <dbReference type="Proteomes" id="UP000053617"/>
    </source>
</evidence>
<reference evidence="2 3" key="1">
    <citation type="submission" date="2015-01" db="EMBL/GenBank/DDBJ databases">
        <title>The Genome Sequence of Rhinocladiella mackenzie CBS 650.93.</title>
        <authorList>
            <consortium name="The Broad Institute Genomics Platform"/>
            <person name="Cuomo C."/>
            <person name="de Hoog S."/>
            <person name="Gorbushina A."/>
            <person name="Stielow B."/>
            <person name="Teixiera M."/>
            <person name="Abouelleil A."/>
            <person name="Chapman S.B."/>
            <person name="Priest M."/>
            <person name="Young S.K."/>
            <person name="Wortman J."/>
            <person name="Nusbaum C."/>
            <person name="Birren B."/>
        </authorList>
    </citation>
    <scope>NUCLEOTIDE SEQUENCE [LARGE SCALE GENOMIC DNA]</scope>
    <source>
        <strain evidence="2 3">CBS 650.93</strain>
    </source>
</reference>
<dbReference type="RefSeq" id="XP_013277394.1">
    <property type="nucleotide sequence ID" value="XM_013421940.1"/>
</dbReference>
<evidence type="ECO:0000313" key="2">
    <source>
        <dbReference type="EMBL" id="KIX10258.1"/>
    </source>
</evidence>
<dbReference type="HOGENOM" id="CLU_174943_0_0_1"/>
<sequence length="108" mass="12617">MSVSPFSVQHDYEVQAFNQLRARYLMAEKSRKEEEKVLKKAFKNDRRMSLQTEGEAKGKKAATLKVLMRVFRTAPKERKRDCGLDEDERRHLVDDSDSDEISLKQALE</sequence>
<keyword evidence="3" id="KW-1185">Reference proteome</keyword>
<dbReference type="AlphaFoldDB" id="A0A0D2HHU1"/>